<dbReference type="InterPro" id="IPR003607">
    <property type="entry name" value="HD/PDEase_dom"/>
</dbReference>
<dbReference type="InterPro" id="IPR011621">
    <property type="entry name" value="Metal-dep_PHydrolase_7TM_intra"/>
</dbReference>
<sequence>MRDAHPTRRQLPQYPACLSRQTQLAIIGLMLAERLFTTPSSHVGSCDLASPSMISLPGWIVRPFVRQQPNWSDREPDRFALGPACLVITPKRRRSYRRCLALGILGIVAMTALAGQRFYNQPRLDVGMRAAVTITAPDSAQVVDRLSTDRRRSEARSGTTAVLRINATTNQQLRQTLNAFLAQGEEVREQLGAFPYLPVAQLSEQTQLTLRQLSPQRWRQLQQALTQPNQPLTDPELQQLLDSLEQVRRRSPQTWPNVLSSIRQAQQRYTRARDSLDTLQSSARPSPFQPELLDLSNRQWQQLQLTLREALDRILAQGLPQGLPEPVIQNTIRSHLGNQLSNSAVLVGQTLLGQVINNQSTLEIDQEKTRFLAELRASAVDDVVVPVRKGQVIVASGEVIREREFALLDYFGLTRRSPNWPGLIGFGGIVTLGLAVFWLMQRRWQPNLRVGDRLLPLVLALSVPLGYSTPLHVSTLPAVGLLAGSFYGARLGSTLVVLLTAIAPLGLNLVPVVDLNSLMASSVAGLVGAVRVGSLRSREEVALLGLGVGMAEGVTFLLCSLINPPAGLFFASWISLLTTVGIHALRGMAWSVVALGISPYLERIFDLVTPIRLAELANPNRPLLRRLAAEAPGTFQHTLFVSSLAEAAARALGCNMELVRTGTLYHDVGKLCEPCCFVENQQSGKNQHDQINDPWQSAAIIQRHVSEGVQLARRAGLPKAVRDFIPEHQGTMLIAYFYHQAKELAQKDPDRYTVNEQDFRYPGPIPQSRETGIVMLADSCEAALRSLENATMEDALRMVKRIIRARWQDNQLAASGLSRRDLATIAEVFVQIWQQFHHKRIAYPSTASN</sequence>
<gene>
    <name evidence="3" type="ordered locus">syc0758_c</name>
</gene>
<keyword evidence="1" id="KW-0472">Membrane</keyword>
<dbReference type="Pfam" id="PF07698">
    <property type="entry name" value="7TM-7TMR_HD"/>
    <property type="match status" value="1"/>
</dbReference>
<feature type="transmembrane region" description="Helical" evidence="1">
    <location>
        <begin position="541"/>
        <end position="563"/>
    </location>
</feature>
<dbReference type="NCBIfam" id="TIGR00277">
    <property type="entry name" value="HDIG"/>
    <property type="match status" value="1"/>
</dbReference>
<dbReference type="PANTHER" id="PTHR36442">
    <property type="entry name" value="CYCLIC-DI-AMP PHOSPHODIESTERASE PGPH"/>
    <property type="match status" value="1"/>
</dbReference>
<protein>
    <recommendedName>
        <fullName evidence="2">HD/PDEase domain-containing protein</fullName>
    </recommendedName>
</protein>
<evidence type="ECO:0000313" key="4">
    <source>
        <dbReference type="Proteomes" id="UP000001175"/>
    </source>
</evidence>
<dbReference type="PANTHER" id="PTHR36442:SF1">
    <property type="entry name" value="CYCLIC-DI-AMP PHOSPHODIESTERASE PGPH"/>
    <property type="match status" value="1"/>
</dbReference>
<dbReference type="eggNOG" id="COG1480">
    <property type="taxonomic scope" value="Bacteria"/>
</dbReference>
<feature type="transmembrane region" description="Helical" evidence="1">
    <location>
        <begin position="450"/>
        <end position="467"/>
    </location>
</feature>
<evidence type="ECO:0000256" key="1">
    <source>
        <dbReference type="SAM" id="Phobius"/>
    </source>
</evidence>
<name>A0A0H3K489_SYNP6</name>
<feature type="transmembrane region" description="Helical" evidence="1">
    <location>
        <begin position="487"/>
        <end position="510"/>
    </location>
</feature>
<dbReference type="AlphaFoldDB" id="A0A0H3K489"/>
<dbReference type="InterPro" id="IPR006674">
    <property type="entry name" value="HD_domain"/>
</dbReference>
<feature type="domain" description="HD/PDEase" evidence="2">
    <location>
        <begin position="630"/>
        <end position="792"/>
    </location>
</feature>
<dbReference type="EMBL" id="AP008231">
    <property type="protein sequence ID" value="BAD78948.1"/>
    <property type="molecule type" value="Genomic_DNA"/>
</dbReference>
<dbReference type="SUPFAM" id="SSF109604">
    <property type="entry name" value="HD-domain/PDEase-like"/>
    <property type="match status" value="1"/>
</dbReference>
<dbReference type="Pfam" id="PF01966">
    <property type="entry name" value="HD"/>
    <property type="match status" value="1"/>
</dbReference>
<dbReference type="SMART" id="SM00471">
    <property type="entry name" value="HDc"/>
    <property type="match status" value="1"/>
</dbReference>
<keyword evidence="1" id="KW-1133">Transmembrane helix</keyword>
<dbReference type="InterPro" id="IPR052722">
    <property type="entry name" value="PgpH_phosphodiesterase"/>
</dbReference>
<dbReference type="CDD" id="cd00077">
    <property type="entry name" value="HDc"/>
    <property type="match status" value="1"/>
</dbReference>
<evidence type="ECO:0000313" key="3">
    <source>
        <dbReference type="EMBL" id="BAD78948.1"/>
    </source>
</evidence>
<accession>A0A0H3K489</accession>
<dbReference type="KEGG" id="syc:syc0758_c"/>
<dbReference type="Pfam" id="PF07697">
    <property type="entry name" value="7TMR-HDED"/>
    <property type="match status" value="2"/>
</dbReference>
<dbReference type="InterPro" id="IPR006675">
    <property type="entry name" value="HDIG_dom"/>
</dbReference>
<dbReference type="InterPro" id="IPR011624">
    <property type="entry name" value="Metal-dep_PHydrolase_7TM_extra"/>
</dbReference>
<dbReference type="Proteomes" id="UP000001175">
    <property type="component" value="Chromosome"/>
</dbReference>
<reference evidence="3 4" key="1">
    <citation type="journal article" date="2007" name="Photosyn. Res.">
        <title>Complete nucleotide sequence of the freshwater unicellular cyanobacterium Synechococcus elongatus PCC 6301 chromosome: gene content and organization.</title>
        <authorList>
            <person name="Sugita C."/>
            <person name="Ogata K."/>
            <person name="Shikata M."/>
            <person name="Jikuya H."/>
            <person name="Takano J."/>
            <person name="Furumichi M."/>
            <person name="Kanehisa M."/>
            <person name="Omata T."/>
            <person name="Sugiura M."/>
            <person name="Sugita M."/>
        </authorList>
    </citation>
    <scope>NUCLEOTIDE SEQUENCE [LARGE SCALE GENOMIC DNA]</scope>
    <source>
        <strain evidence="4">ATCC 27144 / PCC 6301 / SAUG 1402/1</strain>
    </source>
</reference>
<feature type="transmembrane region" description="Helical" evidence="1">
    <location>
        <begin position="99"/>
        <end position="119"/>
    </location>
</feature>
<feature type="transmembrane region" description="Helical" evidence="1">
    <location>
        <begin position="420"/>
        <end position="438"/>
    </location>
</feature>
<proteinExistence type="predicted"/>
<evidence type="ECO:0000259" key="2">
    <source>
        <dbReference type="SMART" id="SM00471"/>
    </source>
</evidence>
<organism evidence="3 4">
    <name type="scientific">Synechococcus sp. (strain ATCC 27144 / PCC 6301 / SAUG 1402/1)</name>
    <name type="common">Anacystis nidulans</name>
    <dbReference type="NCBI Taxonomy" id="269084"/>
    <lineage>
        <taxon>Bacteria</taxon>
        <taxon>Bacillati</taxon>
        <taxon>Cyanobacteriota</taxon>
        <taxon>Cyanophyceae</taxon>
        <taxon>Synechococcales</taxon>
        <taxon>Synechococcaceae</taxon>
        <taxon>Synechococcus</taxon>
    </lineage>
</organism>
<keyword evidence="1" id="KW-0812">Transmembrane</keyword>
<dbReference type="Gene3D" id="1.10.3210.10">
    <property type="entry name" value="Hypothetical protein af1432"/>
    <property type="match status" value="1"/>
</dbReference>